<keyword evidence="1" id="KW-0812">Transmembrane</keyword>
<dbReference type="Pfam" id="PF13803">
    <property type="entry name" value="DUF4184"/>
    <property type="match status" value="1"/>
</dbReference>
<feature type="transmembrane region" description="Helical" evidence="1">
    <location>
        <begin position="57"/>
        <end position="76"/>
    </location>
</feature>
<keyword evidence="3" id="KW-1185">Reference proteome</keyword>
<dbReference type="AlphaFoldDB" id="A0A841CY40"/>
<protein>
    <recommendedName>
        <fullName evidence="4">DUF4184 family protein</fullName>
    </recommendedName>
</protein>
<reference evidence="2 3" key="1">
    <citation type="submission" date="2020-08" db="EMBL/GenBank/DDBJ databases">
        <title>Genomic Encyclopedia of Type Strains, Phase III (KMG-III): the genomes of soil and plant-associated and newly described type strains.</title>
        <authorList>
            <person name="Whitman W."/>
        </authorList>
    </citation>
    <scope>NUCLEOTIDE SEQUENCE [LARGE SCALE GENOMIC DNA]</scope>
    <source>
        <strain evidence="2 3">CECT 3303</strain>
    </source>
</reference>
<proteinExistence type="predicted"/>
<gene>
    <name evidence="2" type="ORF">FHS22_001601</name>
</gene>
<evidence type="ECO:0008006" key="4">
    <source>
        <dbReference type="Google" id="ProtNLM"/>
    </source>
</evidence>
<evidence type="ECO:0000313" key="2">
    <source>
        <dbReference type="EMBL" id="MBB5962340.1"/>
    </source>
</evidence>
<dbReference type="Proteomes" id="UP000562352">
    <property type="component" value="Unassembled WGS sequence"/>
</dbReference>
<keyword evidence="1" id="KW-1133">Transmembrane helix</keyword>
<sequence length="257" mass="27930">MPFTPSHIAAVLPLVSSERVRRVLDPWALALGTMVPDLPIFLPFLPDYSIWHSAKGVLVLAPPAVVLLMVLFHGFLRDPLTTLLPPSLVGRAAALAPRRYGLRHLPGVLAGGVLGAFTHMAWDSFTHSYSSAIWGWAWLDARLAGTIQVFRVFQYVSTVVGLAAVLWWAWRGLTRMEPRPVPGRLAVSGRARFGALSATAVSTLLGAATWPLVFPPDSRAAMATRLGAGVVVGCFLGLFAYALVWRLRQVMAVFERA</sequence>
<evidence type="ECO:0000313" key="3">
    <source>
        <dbReference type="Proteomes" id="UP000562352"/>
    </source>
</evidence>
<dbReference type="EMBL" id="JACHJJ010000004">
    <property type="protein sequence ID" value="MBB5962340.1"/>
    <property type="molecule type" value="Genomic_DNA"/>
</dbReference>
<organism evidence="2 3">
    <name type="scientific">Planomonospora venezuelensis</name>
    <dbReference type="NCBI Taxonomy" id="1999"/>
    <lineage>
        <taxon>Bacteria</taxon>
        <taxon>Bacillati</taxon>
        <taxon>Actinomycetota</taxon>
        <taxon>Actinomycetes</taxon>
        <taxon>Streptosporangiales</taxon>
        <taxon>Streptosporangiaceae</taxon>
        <taxon>Planomonospora</taxon>
    </lineage>
</organism>
<accession>A0A841CY40</accession>
<evidence type="ECO:0000256" key="1">
    <source>
        <dbReference type="SAM" id="Phobius"/>
    </source>
</evidence>
<feature type="transmembrane region" description="Helical" evidence="1">
    <location>
        <begin position="226"/>
        <end position="247"/>
    </location>
</feature>
<dbReference type="RefSeq" id="WP_184939761.1">
    <property type="nucleotide sequence ID" value="NZ_BAAAWZ010000001.1"/>
</dbReference>
<comment type="caution">
    <text evidence="2">The sequence shown here is derived from an EMBL/GenBank/DDBJ whole genome shotgun (WGS) entry which is preliminary data.</text>
</comment>
<feature type="transmembrane region" description="Helical" evidence="1">
    <location>
        <begin position="152"/>
        <end position="170"/>
    </location>
</feature>
<dbReference type="InterPro" id="IPR025238">
    <property type="entry name" value="DUF4184"/>
</dbReference>
<feature type="transmembrane region" description="Helical" evidence="1">
    <location>
        <begin position="191"/>
        <end position="214"/>
    </location>
</feature>
<keyword evidence="1" id="KW-0472">Membrane</keyword>
<name>A0A841CY40_PLAVE</name>